<dbReference type="SUPFAM" id="SSF56436">
    <property type="entry name" value="C-type lectin-like"/>
    <property type="match status" value="1"/>
</dbReference>
<gene>
    <name evidence="2" type="ORF">OS493_003488</name>
</gene>
<evidence type="ECO:0000259" key="1">
    <source>
        <dbReference type="PROSITE" id="PS50041"/>
    </source>
</evidence>
<name>A0A9X0DAX5_9CNID</name>
<dbReference type="PROSITE" id="PS50041">
    <property type="entry name" value="C_TYPE_LECTIN_2"/>
    <property type="match status" value="1"/>
</dbReference>
<accession>A0A9X0DAX5</accession>
<dbReference type="Pfam" id="PF00059">
    <property type="entry name" value="Lectin_C"/>
    <property type="match status" value="1"/>
</dbReference>
<keyword evidence="3" id="KW-1185">Reference proteome</keyword>
<dbReference type="OrthoDB" id="5945899at2759"/>
<dbReference type="Gene3D" id="3.10.100.10">
    <property type="entry name" value="Mannose-Binding Protein A, subunit A"/>
    <property type="match status" value="1"/>
</dbReference>
<evidence type="ECO:0000313" key="2">
    <source>
        <dbReference type="EMBL" id="KAJ7393822.1"/>
    </source>
</evidence>
<reference evidence="2" key="1">
    <citation type="submission" date="2023-01" db="EMBL/GenBank/DDBJ databases">
        <title>Genome assembly of the deep-sea coral Lophelia pertusa.</title>
        <authorList>
            <person name="Herrera S."/>
            <person name="Cordes E."/>
        </authorList>
    </citation>
    <scope>NUCLEOTIDE SEQUENCE</scope>
    <source>
        <strain evidence="2">USNM1676648</strain>
        <tissue evidence="2">Polyp</tissue>
    </source>
</reference>
<protein>
    <recommendedName>
        <fullName evidence="1">C-type lectin domain-containing protein</fullName>
    </recommendedName>
</protein>
<proteinExistence type="predicted"/>
<evidence type="ECO:0000313" key="3">
    <source>
        <dbReference type="Proteomes" id="UP001163046"/>
    </source>
</evidence>
<comment type="caution">
    <text evidence="2">The sequence shown here is derived from an EMBL/GenBank/DDBJ whole genome shotgun (WGS) entry which is preliminary data.</text>
</comment>
<dbReference type="Proteomes" id="UP001163046">
    <property type="component" value="Unassembled WGS sequence"/>
</dbReference>
<dbReference type="InterPro" id="IPR001304">
    <property type="entry name" value="C-type_lectin-like"/>
</dbReference>
<dbReference type="PANTHER" id="PTHR22803">
    <property type="entry name" value="MANNOSE, PHOSPHOLIPASE, LECTIN RECEPTOR RELATED"/>
    <property type="match status" value="1"/>
</dbReference>
<dbReference type="EMBL" id="MU825397">
    <property type="protein sequence ID" value="KAJ7393822.1"/>
    <property type="molecule type" value="Genomic_DNA"/>
</dbReference>
<dbReference type="InterPro" id="IPR016187">
    <property type="entry name" value="CTDL_fold"/>
</dbReference>
<dbReference type="InterPro" id="IPR050111">
    <property type="entry name" value="C-type_lectin/snaclec_domain"/>
</dbReference>
<feature type="domain" description="C-type lectin" evidence="1">
    <location>
        <begin position="1"/>
        <end position="70"/>
    </location>
</feature>
<sequence length="70" mass="8000">MKYVWIGLNDIEHEGTFVWEVDNSTVKFSKWGPGQPNNLADIEHCVTVGANRHFGLWNIEPCTKKDSLLL</sequence>
<dbReference type="AlphaFoldDB" id="A0A9X0DAX5"/>
<organism evidence="2 3">
    <name type="scientific">Desmophyllum pertusum</name>
    <dbReference type="NCBI Taxonomy" id="174260"/>
    <lineage>
        <taxon>Eukaryota</taxon>
        <taxon>Metazoa</taxon>
        <taxon>Cnidaria</taxon>
        <taxon>Anthozoa</taxon>
        <taxon>Hexacorallia</taxon>
        <taxon>Scleractinia</taxon>
        <taxon>Caryophylliina</taxon>
        <taxon>Caryophylliidae</taxon>
        <taxon>Desmophyllum</taxon>
    </lineage>
</organism>
<dbReference type="InterPro" id="IPR016186">
    <property type="entry name" value="C-type_lectin-like/link_sf"/>
</dbReference>